<dbReference type="AlphaFoldDB" id="I0UUF7"/>
<protein>
    <submittedName>
        <fullName evidence="1">Uncharacterized protein</fullName>
    </submittedName>
</protein>
<keyword evidence="2" id="KW-1185">Reference proteome</keyword>
<sequence>MRSSTVNVLTTGRGRVLPGAEHGRMWAEHARVVYIISEGDTHGSVDAHCVVPSRKMRGA</sequence>
<dbReference type="EMBL" id="AJJQ01000018">
    <property type="protein sequence ID" value="EID51510.1"/>
    <property type="molecule type" value="Genomic_DNA"/>
</dbReference>
<name>I0UUF7_9MICC</name>
<gene>
    <name evidence="1" type="ORF">HMPREF1324_1293</name>
</gene>
<dbReference type="Proteomes" id="UP000004863">
    <property type="component" value="Unassembled WGS sequence"/>
</dbReference>
<accession>I0UUF7</accession>
<comment type="caution">
    <text evidence="1">The sequence shown here is derived from an EMBL/GenBank/DDBJ whole genome shotgun (WGS) entry which is preliminary data.</text>
</comment>
<evidence type="ECO:0000313" key="2">
    <source>
        <dbReference type="Proteomes" id="UP000004863"/>
    </source>
</evidence>
<organism evidence="1 2">
    <name type="scientific">Rothia aeria F0474</name>
    <dbReference type="NCBI Taxonomy" id="1125724"/>
    <lineage>
        <taxon>Bacteria</taxon>
        <taxon>Bacillati</taxon>
        <taxon>Actinomycetota</taxon>
        <taxon>Actinomycetes</taxon>
        <taxon>Micrococcales</taxon>
        <taxon>Micrococcaceae</taxon>
        <taxon>Rothia</taxon>
    </lineage>
</organism>
<proteinExistence type="predicted"/>
<reference evidence="1" key="1">
    <citation type="submission" date="2012-03" db="EMBL/GenBank/DDBJ databases">
        <authorList>
            <person name="Durkin A.S."/>
            <person name="McCorrison J."/>
            <person name="Torralba M."/>
            <person name="Gillis M."/>
            <person name="Methe B."/>
            <person name="Sutton G."/>
            <person name="Nelson K.E."/>
        </authorList>
    </citation>
    <scope>NUCLEOTIDE SEQUENCE [LARGE SCALE GENOMIC DNA]</scope>
    <source>
        <strain evidence="1">F0474</strain>
    </source>
</reference>
<evidence type="ECO:0000313" key="1">
    <source>
        <dbReference type="EMBL" id="EID51510.1"/>
    </source>
</evidence>